<dbReference type="Pfam" id="PF02148">
    <property type="entry name" value="zf-UBP"/>
    <property type="match status" value="1"/>
</dbReference>
<reference evidence="9" key="2">
    <citation type="submission" date="2020-05" db="UniProtKB">
        <authorList>
            <consortium name="EnsemblMetazoa"/>
        </authorList>
    </citation>
    <scope>IDENTIFICATION</scope>
    <source>
        <strain evidence="9">WRAIR2</strain>
    </source>
</reference>
<feature type="domain" description="RING-type" evidence="7">
    <location>
        <begin position="263"/>
        <end position="303"/>
    </location>
</feature>
<evidence type="ECO:0008006" key="11">
    <source>
        <dbReference type="Google" id="ProtNLM"/>
    </source>
</evidence>
<feature type="region of interest" description="Disordered" evidence="6">
    <location>
        <begin position="52"/>
        <end position="73"/>
    </location>
</feature>
<dbReference type="GO" id="GO:0061630">
    <property type="term" value="F:ubiquitin protein ligase activity"/>
    <property type="evidence" value="ECO:0007669"/>
    <property type="project" value="TreeGrafter"/>
</dbReference>
<protein>
    <recommendedName>
        <fullName evidence="11">BRCA1-associated protein</fullName>
    </recommendedName>
</protein>
<dbReference type="GO" id="GO:0007265">
    <property type="term" value="P:Ras protein signal transduction"/>
    <property type="evidence" value="ECO:0007669"/>
    <property type="project" value="TreeGrafter"/>
</dbReference>
<dbReference type="PROSITE" id="PS50089">
    <property type="entry name" value="ZF_RING_2"/>
    <property type="match status" value="1"/>
</dbReference>
<proteinExistence type="predicted"/>
<feature type="domain" description="UBP-type" evidence="8">
    <location>
        <begin position="297"/>
        <end position="392"/>
    </location>
</feature>
<sequence length="861" mass="94939">MSALVSLCLLKIELVADRSRSQSTVMLGPAESASACDDAATGGSIVGDEAAGAVSNEHPNNPRLQREMRGQRKPKKITIESYRNRLLGDGGGATAVDEYRGILPKSSREQTPMDEVAPSATEILGEINFFSGNPFVEVTKGILHLFKRNERADITEGGVSRTLCLIAVPSSLNCHDILNFIAPCQKEIQHVRILRDGSPNQFMVLLEFRCVEGAIEFYKTFNGAPYNSLEPDTLCHAVWVSSVEWGLDDCCVTPQGHTELPSCPVCLERMDESVDGVLTILCNHVFHAGCLNKWGDSTCPVCRCVQTPELSEQSVCMECEGTEALWICLICGHIGCGRYQGGHAASHYRTTNHTYALQLGTNRVWDYAGDNFVHRLLQSKSDGKLVATQSPGGDNGEEKIDSMQLEFTYLLTSQLDAQRDYYEERLARLESMIGGERQKLQEDNEQAKKKTTELEVKLHALTKEKNALEKKITQLTSKYSTALGELAEEKQFGKTLHANQVSWQTKFTTLEKQCTEKEQEIIELKEQVRDLMFYMEAQNTIAGSELKSELVDGTVVLPVEAVAAASSSASFAAGTSGRVGAKRRQRRNVSAYWNSGLFSYSHMSSATSQLSFTTRFSSCRYSFSTRVHSSVAMAPSASAHSCRTISFSNGSRKFSTKNGMLHSSCSWPSTNATSCRNSALLPLSPLASASVASSVRKLRSANMALYRLNRVSDSSCKIRCNSSTLLEAAGGVGSTEAYGLSSLSPSHTLQRNFARFRHLHDRILAEADQRFLDGTVADGTECFGRFVPHHRFLLQVGEHPRQHRDRTHVLHLPQTVGQLMLEQSRFVIETPADGFECPLATNVSQCEQRTEAFLEWSVAIV</sequence>
<reference evidence="10" key="1">
    <citation type="submission" date="2013-03" db="EMBL/GenBank/DDBJ databases">
        <title>The Genome Sequence of Anopheles dirus WRAIR2.</title>
        <authorList>
            <consortium name="The Broad Institute Genomics Platform"/>
            <person name="Neafsey D.E."/>
            <person name="Walton C."/>
            <person name="Walker B."/>
            <person name="Young S.K."/>
            <person name="Zeng Q."/>
            <person name="Gargeya S."/>
            <person name="Fitzgerald M."/>
            <person name="Haas B."/>
            <person name="Abouelleil A."/>
            <person name="Allen A.W."/>
            <person name="Alvarado L."/>
            <person name="Arachchi H.M."/>
            <person name="Berlin A.M."/>
            <person name="Chapman S.B."/>
            <person name="Gainer-Dewar J."/>
            <person name="Goldberg J."/>
            <person name="Griggs A."/>
            <person name="Gujja S."/>
            <person name="Hansen M."/>
            <person name="Howarth C."/>
            <person name="Imamovic A."/>
            <person name="Ireland A."/>
            <person name="Larimer J."/>
            <person name="McCowan C."/>
            <person name="Murphy C."/>
            <person name="Pearson M."/>
            <person name="Poon T.W."/>
            <person name="Priest M."/>
            <person name="Roberts A."/>
            <person name="Saif S."/>
            <person name="Shea T."/>
            <person name="Sisk P."/>
            <person name="Sykes S."/>
            <person name="Wortman J."/>
            <person name="Nusbaum C."/>
            <person name="Birren B."/>
        </authorList>
    </citation>
    <scope>NUCLEOTIDE SEQUENCE [LARGE SCALE GENOMIC DNA]</scope>
    <source>
        <strain evidence="10">WRAIR2</strain>
    </source>
</reference>
<dbReference type="Gene3D" id="3.30.40.10">
    <property type="entry name" value="Zinc/RING finger domain, C3HC4 (zinc finger)"/>
    <property type="match status" value="2"/>
</dbReference>
<keyword evidence="1" id="KW-0479">Metal-binding</keyword>
<evidence type="ECO:0000256" key="1">
    <source>
        <dbReference type="ARBA" id="ARBA00022723"/>
    </source>
</evidence>
<dbReference type="Pfam" id="PF13639">
    <property type="entry name" value="zf-RING_2"/>
    <property type="match status" value="1"/>
</dbReference>
<keyword evidence="3" id="KW-0862">Zinc</keyword>
<dbReference type="AlphaFoldDB" id="A0A182N682"/>
<dbReference type="GO" id="GO:0016567">
    <property type="term" value="P:protein ubiquitination"/>
    <property type="evidence" value="ECO:0007669"/>
    <property type="project" value="TreeGrafter"/>
</dbReference>
<dbReference type="GO" id="GO:0008270">
    <property type="term" value="F:zinc ion binding"/>
    <property type="evidence" value="ECO:0007669"/>
    <property type="project" value="UniProtKB-KW"/>
</dbReference>
<evidence type="ECO:0000313" key="9">
    <source>
        <dbReference type="EnsemblMetazoa" id="ADIR003153-PA"/>
    </source>
</evidence>
<evidence type="ECO:0000313" key="10">
    <source>
        <dbReference type="Proteomes" id="UP000075884"/>
    </source>
</evidence>
<dbReference type="InterPro" id="IPR047243">
    <property type="entry name" value="RING-H2_BRAP2"/>
</dbReference>
<evidence type="ECO:0000256" key="3">
    <source>
        <dbReference type="ARBA" id="ARBA00022833"/>
    </source>
</evidence>
<organism evidence="9 10">
    <name type="scientific">Anopheles dirus</name>
    <dbReference type="NCBI Taxonomy" id="7168"/>
    <lineage>
        <taxon>Eukaryota</taxon>
        <taxon>Metazoa</taxon>
        <taxon>Ecdysozoa</taxon>
        <taxon>Arthropoda</taxon>
        <taxon>Hexapoda</taxon>
        <taxon>Insecta</taxon>
        <taxon>Pterygota</taxon>
        <taxon>Neoptera</taxon>
        <taxon>Endopterygota</taxon>
        <taxon>Diptera</taxon>
        <taxon>Nematocera</taxon>
        <taxon>Culicoidea</taxon>
        <taxon>Culicidae</taxon>
        <taxon>Anophelinae</taxon>
        <taxon>Anopheles</taxon>
    </lineage>
</organism>
<keyword evidence="10" id="KW-1185">Reference proteome</keyword>
<keyword evidence="5" id="KW-0175">Coiled coil</keyword>
<evidence type="ECO:0000256" key="5">
    <source>
        <dbReference type="SAM" id="Coils"/>
    </source>
</evidence>
<dbReference type="CDD" id="cd16457">
    <property type="entry name" value="RING-H2_BRAP2"/>
    <property type="match status" value="1"/>
</dbReference>
<keyword evidence="2 4" id="KW-0863">Zinc-finger</keyword>
<dbReference type="PANTHER" id="PTHR24007">
    <property type="entry name" value="BRCA1-ASSOCIATED PROTEIN"/>
    <property type="match status" value="1"/>
</dbReference>
<evidence type="ECO:0000256" key="4">
    <source>
        <dbReference type="PROSITE-ProRule" id="PRU00502"/>
    </source>
</evidence>
<dbReference type="SMART" id="SM00290">
    <property type="entry name" value="ZnF_UBP"/>
    <property type="match status" value="1"/>
</dbReference>
<dbReference type="STRING" id="7168.A0A182N682"/>
<dbReference type="InterPro" id="IPR013083">
    <property type="entry name" value="Znf_RING/FYVE/PHD"/>
</dbReference>
<feature type="coiled-coil region" evidence="5">
    <location>
        <begin position="426"/>
        <end position="478"/>
    </location>
</feature>
<dbReference type="InterPro" id="IPR001841">
    <property type="entry name" value="Znf_RING"/>
</dbReference>
<dbReference type="SMART" id="SM00184">
    <property type="entry name" value="RING"/>
    <property type="match status" value="1"/>
</dbReference>
<dbReference type="InterPro" id="IPR001607">
    <property type="entry name" value="Znf_UBP"/>
</dbReference>
<dbReference type="InterPro" id="IPR034932">
    <property type="entry name" value="BRAP2_RRM"/>
</dbReference>
<dbReference type="PANTHER" id="PTHR24007:SF7">
    <property type="entry name" value="BRCA1-ASSOCIATED PROTEIN"/>
    <property type="match status" value="1"/>
</dbReference>
<dbReference type="CDD" id="cd12718">
    <property type="entry name" value="RRM_BRAP2"/>
    <property type="match status" value="1"/>
</dbReference>
<evidence type="ECO:0000259" key="8">
    <source>
        <dbReference type="PROSITE" id="PS50271"/>
    </source>
</evidence>
<dbReference type="SUPFAM" id="SSF57850">
    <property type="entry name" value="RING/U-box"/>
    <property type="match status" value="1"/>
</dbReference>
<dbReference type="PROSITE" id="PS50271">
    <property type="entry name" value="ZF_UBP"/>
    <property type="match status" value="1"/>
</dbReference>
<evidence type="ECO:0000256" key="2">
    <source>
        <dbReference type="ARBA" id="ARBA00022771"/>
    </source>
</evidence>
<evidence type="ECO:0000256" key="6">
    <source>
        <dbReference type="SAM" id="MobiDB-lite"/>
    </source>
</evidence>
<name>A0A182N682_9DIPT</name>
<dbReference type="Proteomes" id="UP000075884">
    <property type="component" value="Unassembled WGS sequence"/>
</dbReference>
<dbReference type="Pfam" id="PF07576">
    <property type="entry name" value="BRAP2"/>
    <property type="match status" value="1"/>
</dbReference>
<dbReference type="VEuPathDB" id="VectorBase:ADIR003153"/>
<accession>A0A182N682</accession>
<dbReference type="EnsemblMetazoa" id="ADIR003153-RA">
    <property type="protein sequence ID" value="ADIR003153-PA"/>
    <property type="gene ID" value="ADIR003153"/>
</dbReference>
<dbReference type="GO" id="GO:0005737">
    <property type="term" value="C:cytoplasm"/>
    <property type="evidence" value="ECO:0007669"/>
    <property type="project" value="TreeGrafter"/>
</dbReference>
<evidence type="ECO:0000259" key="7">
    <source>
        <dbReference type="PROSITE" id="PS50089"/>
    </source>
</evidence>
<dbReference type="InterPro" id="IPR011422">
    <property type="entry name" value="BRAP2/ETP1_RRM"/>
</dbReference>